<feature type="transmembrane region" description="Helical" evidence="5">
    <location>
        <begin position="21"/>
        <end position="41"/>
    </location>
</feature>
<evidence type="ECO:0000256" key="3">
    <source>
        <dbReference type="ARBA" id="ARBA00022989"/>
    </source>
</evidence>
<dbReference type="AlphaFoldDB" id="A0A8J7UIF9"/>
<sequence length="198" mass="21265">MKSLAETAGAVRRRKKFIPKPATWAVYIGVILAIVLVKALLLHLFGRSLICPCGVKLWLQASTGEENSQHVADWYSISHLIAGMGFAAVMIWTSPKWPFGWKLVAAAAFSAGWEIAENTPWIVAAFANMAHGEHYTGDTILNSMFDTIFVLAGFGVALSLPRFTTIVLAVVLDVATYAAIGDSLAVGTLRFAGSLVSP</sequence>
<evidence type="ECO:0000313" key="7">
    <source>
        <dbReference type="Proteomes" id="UP000666240"/>
    </source>
</evidence>
<proteinExistence type="predicted"/>
<feature type="transmembrane region" description="Helical" evidence="5">
    <location>
        <begin position="74"/>
        <end position="93"/>
    </location>
</feature>
<name>A0A8J7UIF9_9HYPH</name>
<comment type="caution">
    <text evidence="6">The sequence shown here is derived from an EMBL/GenBank/DDBJ whole genome shotgun (WGS) entry which is preliminary data.</text>
</comment>
<organism evidence="6 7">
    <name type="scientific">Tianweitania sediminis</name>
    <dbReference type="NCBI Taxonomy" id="1502156"/>
    <lineage>
        <taxon>Bacteria</taxon>
        <taxon>Pseudomonadati</taxon>
        <taxon>Pseudomonadota</taxon>
        <taxon>Alphaproteobacteria</taxon>
        <taxon>Hyphomicrobiales</taxon>
        <taxon>Phyllobacteriaceae</taxon>
        <taxon>Tianweitania</taxon>
    </lineage>
</organism>
<keyword evidence="3 5" id="KW-1133">Transmembrane helix</keyword>
<keyword evidence="1" id="KW-1003">Cell membrane</keyword>
<dbReference type="InterPro" id="IPR019691">
    <property type="entry name" value="DUF2585"/>
</dbReference>
<protein>
    <submittedName>
        <fullName evidence="6">DUF2585 family protein</fullName>
    </submittedName>
</protein>
<keyword evidence="4 5" id="KW-0472">Membrane</keyword>
<evidence type="ECO:0000256" key="2">
    <source>
        <dbReference type="ARBA" id="ARBA00022692"/>
    </source>
</evidence>
<dbReference type="Proteomes" id="UP000666240">
    <property type="component" value="Unassembled WGS sequence"/>
</dbReference>
<keyword evidence="7" id="KW-1185">Reference proteome</keyword>
<feature type="transmembrane region" description="Helical" evidence="5">
    <location>
        <begin position="139"/>
        <end position="160"/>
    </location>
</feature>
<evidence type="ECO:0000313" key="6">
    <source>
        <dbReference type="EMBL" id="MBP0437609.1"/>
    </source>
</evidence>
<accession>A0A8J7UIF9</accession>
<reference evidence="6" key="1">
    <citation type="submission" date="2021-03" db="EMBL/GenBank/DDBJ databases">
        <title>Genome sequencing and assembly of Tianweitania sediminis.</title>
        <authorList>
            <person name="Chhetri G."/>
        </authorList>
    </citation>
    <scope>NUCLEOTIDE SEQUENCE</scope>
    <source>
        <strain evidence="6">Z8</strain>
    </source>
</reference>
<dbReference type="Pfam" id="PF10755">
    <property type="entry name" value="DUF2585"/>
    <property type="match status" value="1"/>
</dbReference>
<evidence type="ECO:0000256" key="4">
    <source>
        <dbReference type="ARBA" id="ARBA00023136"/>
    </source>
</evidence>
<evidence type="ECO:0000256" key="5">
    <source>
        <dbReference type="SAM" id="Phobius"/>
    </source>
</evidence>
<dbReference type="RefSeq" id="WP_209333604.1">
    <property type="nucleotide sequence ID" value="NZ_JAGIYY010000001.1"/>
</dbReference>
<keyword evidence="2 5" id="KW-0812">Transmembrane</keyword>
<gene>
    <name evidence="6" type="ORF">J5Y06_02935</name>
</gene>
<dbReference type="GO" id="GO:0005886">
    <property type="term" value="C:plasma membrane"/>
    <property type="evidence" value="ECO:0007669"/>
    <property type="project" value="InterPro"/>
</dbReference>
<dbReference type="EMBL" id="JAGIYY010000001">
    <property type="protein sequence ID" value="MBP0437609.1"/>
    <property type="molecule type" value="Genomic_DNA"/>
</dbReference>
<evidence type="ECO:0000256" key="1">
    <source>
        <dbReference type="ARBA" id="ARBA00022475"/>
    </source>
</evidence>